<reference evidence="1" key="1">
    <citation type="journal article" date="2019" name="Sci. Rep.">
        <title>Draft genome of Tanacetum cinerariifolium, the natural source of mosquito coil.</title>
        <authorList>
            <person name="Yamashiro T."/>
            <person name="Shiraishi A."/>
            <person name="Satake H."/>
            <person name="Nakayama K."/>
        </authorList>
    </citation>
    <scope>NUCLEOTIDE SEQUENCE</scope>
</reference>
<dbReference type="AlphaFoldDB" id="A0A699SCE5"/>
<proteinExistence type="predicted"/>
<accession>A0A699SCE5</accession>
<gene>
    <name evidence="1" type="ORF">Tci_866748</name>
</gene>
<protein>
    <submittedName>
        <fullName evidence="1">Uncharacterized protein</fullName>
    </submittedName>
</protein>
<evidence type="ECO:0000313" key="1">
    <source>
        <dbReference type="EMBL" id="GFC94778.1"/>
    </source>
</evidence>
<organism evidence="1">
    <name type="scientific">Tanacetum cinerariifolium</name>
    <name type="common">Dalmatian daisy</name>
    <name type="synonym">Chrysanthemum cinerariifolium</name>
    <dbReference type="NCBI Taxonomy" id="118510"/>
    <lineage>
        <taxon>Eukaryota</taxon>
        <taxon>Viridiplantae</taxon>
        <taxon>Streptophyta</taxon>
        <taxon>Embryophyta</taxon>
        <taxon>Tracheophyta</taxon>
        <taxon>Spermatophyta</taxon>
        <taxon>Magnoliopsida</taxon>
        <taxon>eudicotyledons</taxon>
        <taxon>Gunneridae</taxon>
        <taxon>Pentapetalae</taxon>
        <taxon>asterids</taxon>
        <taxon>campanulids</taxon>
        <taxon>Asterales</taxon>
        <taxon>Asteraceae</taxon>
        <taxon>Asteroideae</taxon>
        <taxon>Anthemideae</taxon>
        <taxon>Anthemidinae</taxon>
        <taxon>Tanacetum</taxon>
    </lineage>
</organism>
<feature type="non-terminal residue" evidence="1">
    <location>
        <position position="1"/>
    </location>
</feature>
<sequence>RKPELSLKPHGPTLDLEWTSQILQRLALVSVFKPIFCDDNFFIEVVGSR</sequence>
<name>A0A699SCE5_TANCI</name>
<comment type="caution">
    <text evidence="1">The sequence shown here is derived from an EMBL/GenBank/DDBJ whole genome shotgun (WGS) entry which is preliminary data.</text>
</comment>
<dbReference type="EMBL" id="BKCJ011150725">
    <property type="protein sequence ID" value="GFC94778.1"/>
    <property type="molecule type" value="Genomic_DNA"/>
</dbReference>